<evidence type="ECO:0000259" key="8">
    <source>
        <dbReference type="PROSITE" id="PS50109"/>
    </source>
</evidence>
<evidence type="ECO:0000256" key="4">
    <source>
        <dbReference type="ARBA" id="ARBA00023012"/>
    </source>
</evidence>
<reference evidence="10" key="2">
    <citation type="submission" date="2021-04" db="EMBL/GenBank/DDBJ databases">
        <title>Isolation and characterization of a novel species of the genus Sulfurimonas.</title>
        <authorList>
            <person name="Fukui M."/>
        </authorList>
    </citation>
    <scope>NUCLEOTIDE SEQUENCE</scope>
    <source>
        <strain evidence="10">H1576</strain>
    </source>
</reference>
<dbReference type="Pfam" id="PF00497">
    <property type="entry name" value="SBP_bac_3"/>
    <property type="match status" value="1"/>
</dbReference>
<dbReference type="SMART" id="SM00388">
    <property type="entry name" value="HisKA"/>
    <property type="match status" value="1"/>
</dbReference>
<feature type="domain" description="Response regulatory" evidence="9">
    <location>
        <begin position="554"/>
        <end position="673"/>
    </location>
</feature>
<comment type="catalytic activity">
    <reaction evidence="1">
        <text>ATP + protein L-histidine = ADP + protein N-phospho-L-histidine.</text>
        <dbReference type="EC" id="2.7.13.3"/>
    </reaction>
</comment>
<dbReference type="Gene3D" id="3.30.565.10">
    <property type="entry name" value="Histidine kinase-like ATPase, C-terminal domain"/>
    <property type="match status" value="1"/>
</dbReference>
<dbReference type="InterPro" id="IPR003594">
    <property type="entry name" value="HATPase_dom"/>
</dbReference>
<evidence type="ECO:0000256" key="1">
    <source>
        <dbReference type="ARBA" id="ARBA00000085"/>
    </source>
</evidence>
<keyword evidence="7" id="KW-0732">Signal</keyword>
<dbReference type="InterPro" id="IPR036890">
    <property type="entry name" value="HATPase_C_sf"/>
</dbReference>
<evidence type="ECO:0000256" key="3">
    <source>
        <dbReference type="ARBA" id="ARBA00022553"/>
    </source>
</evidence>
<dbReference type="InterPro" id="IPR001638">
    <property type="entry name" value="Solute-binding_3/MltF_N"/>
</dbReference>
<name>A0A975AZI2_9BACT</name>
<accession>A0A975AZI2</accession>
<dbReference type="CDD" id="cd17546">
    <property type="entry name" value="REC_hyHK_CKI1_RcsC-like"/>
    <property type="match status" value="1"/>
</dbReference>
<feature type="signal peptide" evidence="7">
    <location>
        <begin position="1"/>
        <end position="20"/>
    </location>
</feature>
<keyword evidence="6" id="KW-0175">Coiled coil</keyword>
<dbReference type="EMBL" id="CP046072">
    <property type="protein sequence ID" value="QSZ41464.1"/>
    <property type="molecule type" value="Genomic_DNA"/>
</dbReference>
<dbReference type="InterPro" id="IPR001789">
    <property type="entry name" value="Sig_transdc_resp-reg_receiver"/>
</dbReference>
<dbReference type="InterPro" id="IPR004358">
    <property type="entry name" value="Sig_transdc_His_kin-like_C"/>
</dbReference>
<feature type="coiled-coil region" evidence="6">
    <location>
        <begin position="289"/>
        <end position="316"/>
    </location>
</feature>
<dbReference type="Pfam" id="PF00072">
    <property type="entry name" value="Response_reg"/>
    <property type="match status" value="1"/>
</dbReference>
<dbReference type="PRINTS" id="PR00344">
    <property type="entry name" value="BCTRLSENSOR"/>
</dbReference>
<dbReference type="SMART" id="SM00448">
    <property type="entry name" value="REC"/>
    <property type="match status" value="1"/>
</dbReference>
<feature type="domain" description="Histidine kinase" evidence="8">
    <location>
        <begin position="316"/>
        <end position="534"/>
    </location>
</feature>
<proteinExistence type="predicted"/>
<gene>
    <name evidence="10" type="ORF">GJV85_04855</name>
</gene>
<feature type="modified residue" description="4-aspartylphosphate" evidence="5">
    <location>
        <position position="603"/>
    </location>
</feature>
<dbReference type="SMART" id="SM00062">
    <property type="entry name" value="PBPb"/>
    <property type="match status" value="1"/>
</dbReference>
<reference evidence="10" key="1">
    <citation type="submission" date="2019-11" db="EMBL/GenBank/DDBJ databases">
        <authorList>
            <person name="Kojima H."/>
        </authorList>
    </citation>
    <scope>NUCLEOTIDE SEQUENCE</scope>
    <source>
        <strain evidence="10">H1576</strain>
    </source>
</reference>
<dbReference type="Gene3D" id="3.40.50.2300">
    <property type="match status" value="1"/>
</dbReference>
<protein>
    <recommendedName>
        <fullName evidence="2">histidine kinase</fullName>
        <ecNumber evidence="2">2.7.13.3</ecNumber>
    </recommendedName>
</protein>
<dbReference type="CDD" id="cd13708">
    <property type="entry name" value="PBP2_BvgS_like_1"/>
    <property type="match status" value="1"/>
</dbReference>
<dbReference type="CDD" id="cd16922">
    <property type="entry name" value="HATPase_EvgS-ArcB-TorS-like"/>
    <property type="match status" value="1"/>
</dbReference>
<keyword evidence="3 5" id="KW-0597">Phosphoprotein</keyword>
<dbReference type="FunFam" id="3.30.565.10:FF:000010">
    <property type="entry name" value="Sensor histidine kinase RcsC"/>
    <property type="match status" value="1"/>
</dbReference>
<dbReference type="SUPFAM" id="SSF55874">
    <property type="entry name" value="ATPase domain of HSP90 chaperone/DNA topoisomerase II/histidine kinase"/>
    <property type="match status" value="1"/>
</dbReference>
<dbReference type="RefSeq" id="WP_207562745.1">
    <property type="nucleotide sequence ID" value="NZ_CP046072.1"/>
</dbReference>
<dbReference type="EC" id="2.7.13.3" evidence="2"/>
<dbReference type="PROSITE" id="PS50109">
    <property type="entry name" value="HIS_KIN"/>
    <property type="match status" value="1"/>
</dbReference>
<feature type="chain" id="PRO_5036687620" description="histidine kinase" evidence="7">
    <location>
        <begin position="21"/>
        <end position="675"/>
    </location>
</feature>
<dbReference type="Pfam" id="PF02518">
    <property type="entry name" value="HATPase_c"/>
    <property type="match status" value="1"/>
</dbReference>
<keyword evidence="4" id="KW-0902">Two-component regulatory system</keyword>
<dbReference type="InterPro" id="IPR005467">
    <property type="entry name" value="His_kinase_dom"/>
</dbReference>
<evidence type="ECO:0000256" key="6">
    <source>
        <dbReference type="SAM" id="Coils"/>
    </source>
</evidence>
<keyword evidence="11" id="KW-1185">Reference proteome</keyword>
<dbReference type="SUPFAM" id="SSF47384">
    <property type="entry name" value="Homodimeric domain of signal transducing histidine kinase"/>
    <property type="match status" value="1"/>
</dbReference>
<dbReference type="Gene3D" id="3.40.190.10">
    <property type="entry name" value="Periplasmic binding protein-like II"/>
    <property type="match status" value="2"/>
</dbReference>
<dbReference type="SUPFAM" id="SSF52172">
    <property type="entry name" value="CheY-like"/>
    <property type="match status" value="1"/>
</dbReference>
<evidence type="ECO:0000259" key="9">
    <source>
        <dbReference type="PROSITE" id="PS50110"/>
    </source>
</evidence>
<evidence type="ECO:0000256" key="7">
    <source>
        <dbReference type="SAM" id="SignalP"/>
    </source>
</evidence>
<dbReference type="AlphaFoldDB" id="A0A975AZI2"/>
<evidence type="ECO:0000256" key="2">
    <source>
        <dbReference type="ARBA" id="ARBA00012438"/>
    </source>
</evidence>
<dbReference type="Proteomes" id="UP000671852">
    <property type="component" value="Chromosome"/>
</dbReference>
<dbReference type="PROSITE" id="PS50110">
    <property type="entry name" value="RESPONSE_REGULATORY"/>
    <property type="match status" value="1"/>
</dbReference>
<evidence type="ECO:0000313" key="11">
    <source>
        <dbReference type="Proteomes" id="UP000671852"/>
    </source>
</evidence>
<dbReference type="GO" id="GO:0000155">
    <property type="term" value="F:phosphorelay sensor kinase activity"/>
    <property type="evidence" value="ECO:0007669"/>
    <property type="project" value="InterPro"/>
</dbReference>
<dbReference type="PANTHER" id="PTHR45339">
    <property type="entry name" value="HYBRID SIGNAL TRANSDUCTION HISTIDINE KINASE J"/>
    <property type="match status" value="1"/>
</dbReference>
<dbReference type="Pfam" id="PF00512">
    <property type="entry name" value="HisKA"/>
    <property type="match status" value="1"/>
</dbReference>
<dbReference type="InterPro" id="IPR036097">
    <property type="entry name" value="HisK_dim/P_sf"/>
</dbReference>
<dbReference type="SMART" id="SM00387">
    <property type="entry name" value="HATPase_c"/>
    <property type="match status" value="1"/>
</dbReference>
<dbReference type="SUPFAM" id="SSF53850">
    <property type="entry name" value="Periplasmic binding protein-like II"/>
    <property type="match status" value="1"/>
</dbReference>
<dbReference type="KEGG" id="saqt:GJV85_04855"/>
<evidence type="ECO:0000313" key="10">
    <source>
        <dbReference type="EMBL" id="QSZ41464.1"/>
    </source>
</evidence>
<organism evidence="10 11">
    <name type="scientific">Sulfurimonas aquatica</name>
    <dbReference type="NCBI Taxonomy" id="2672570"/>
    <lineage>
        <taxon>Bacteria</taxon>
        <taxon>Pseudomonadati</taxon>
        <taxon>Campylobacterota</taxon>
        <taxon>Epsilonproteobacteria</taxon>
        <taxon>Campylobacterales</taxon>
        <taxon>Sulfurimonadaceae</taxon>
        <taxon>Sulfurimonas</taxon>
    </lineage>
</organism>
<dbReference type="PANTHER" id="PTHR45339:SF1">
    <property type="entry name" value="HYBRID SIGNAL TRANSDUCTION HISTIDINE KINASE J"/>
    <property type="match status" value="1"/>
</dbReference>
<dbReference type="InterPro" id="IPR011006">
    <property type="entry name" value="CheY-like_superfamily"/>
</dbReference>
<dbReference type="InterPro" id="IPR003661">
    <property type="entry name" value="HisK_dim/P_dom"/>
</dbReference>
<sequence length="675" mass="76739">MRYILLIFALFILSYSNDTALSYAHLSDEEKSYLLKKSEIKMCIDPDWMPFEKIEEGMHIGMTADYFKIFSKKISIPIVLVPTKTWTESLEFAKDRKCDILSLAMSTADRTKYMNFTQAYLKAPLVIITQITKPFIDDPVSVISKPLGITKGYAFIEILKKKYPNINLVEFETLQDGLNAVRRGKIFAYIDNLISSGYSIQKEYIGELKVAGKFETTWQWSVGVRNDDSVLLSIFEKIISSVKSEEYRDVMNKWISVQYESKYDYELFLKVAAGMLLLIVMLALRHNTLKKYTIKLEEKEKELEQLSAAKSLFLANMSHEIRTPLNAILGFINLLKKESQGRSTSLEYIDIVENSSKTLLNIIEDILDFSKIESGKISINLVDFNLKDELGSITHLFDAKCSEKNITLSLIFEDNLPEAINSDAYRIKQVISNLLSNAIKFTQSDKNIYVRVGFKDNYLRVSVVDEGKGISSDKLTHIFLAFNQEDNSTTREFGGTGLGLSISSELVKLLGGELKVKSSIGVGSEFYFSIPAKIVKDVVHLNKGVEELSFSNEKILVVEDNRANQLFMKILLQEMNLTFDIANDGVEAVEMFKTNKYEVILMDENMPNLNGIGATKKIIKYEKENELMHTPIIALTANALKGDKEKFLNAGMDEYMTKPLERKVLTTKLLLFLKH</sequence>
<dbReference type="CDD" id="cd00082">
    <property type="entry name" value="HisKA"/>
    <property type="match status" value="1"/>
</dbReference>
<evidence type="ECO:0000256" key="5">
    <source>
        <dbReference type="PROSITE-ProRule" id="PRU00169"/>
    </source>
</evidence>
<dbReference type="Gene3D" id="1.10.287.130">
    <property type="match status" value="1"/>
</dbReference>